<keyword evidence="2" id="KW-1185">Reference proteome</keyword>
<dbReference type="Proteomes" id="UP001157911">
    <property type="component" value="Unassembled WGS sequence"/>
</dbReference>
<dbReference type="EMBL" id="FXUB01000003">
    <property type="protein sequence ID" value="SMP13958.1"/>
    <property type="molecule type" value="Genomic_DNA"/>
</dbReference>
<dbReference type="Gene3D" id="1.20.120.330">
    <property type="entry name" value="Nucleotidyltransferases domain 2"/>
    <property type="match status" value="1"/>
</dbReference>
<reference evidence="1 2" key="1">
    <citation type="submission" date="2017-05" db="EMBL/GenBank/DDBJ databases">
        <authorList>
            <person name="Varghese N."/>
            <person name="Submissions S."/>
        </authorList>
    </citation>
    <scope>NUCLEOTIDE SEQUENCE [LARGE SCALE GENOMIC DNA]</scope>
    <source>
        <strain evidence="1 2">DSM 15522</strain>
    </source>
</reference>
<dbReference type="SUPFAM" id="SSF81593">
    <property type="entry name" value="Nucleotidyltransferase substrate binding subunit/domain"/>
    <property type="match status" value="1"/>
</dbReference>
<accession>A0ABY1NNW1</accession>
<dbReference type="NCBIfam" id="TIGR01987">
    <property type="entry name" value="HI0074"/>
    <property type="match status" value="1"/>
</dbReference>
<sequence>MNLSNLHSAGLKGLKKKQRALRWKIILFFRNSAIQRFEFTVEILWKTVKTFLKEIEGIECRSPKSCIRGFFSVGYLSEDEVLLLLRMIDDRNLTSHAYIEEVAEEIFRRIVEYEPLIEKIINILEERVYNENLP</sequence>
<gene>
    <name evidence="1" type="ORF">SAMN06265339_1210</name>
</gene>
<evidence type="ECO:0000313" key="1">
    <source>
        <dbReference type="EMBL" id="SMP13958.1"/>
    </source>
</evidence>
<comment type="caution">
    <text evidence="1">The sequence shown here is derived from an EMBL/GenBank/DDBJ whole genome shotgun (WGS) entry which is preliminary data.</text>
</comment>
<dbReference type="InterPro" id="IPR010235">
    <property type="entry name" value="HepT"/>
</dbReference>
<organism evidence="1 2">
    <name type="scientific">Desulfurobacterium pacificum</name>
    <dbReference type="NCBI Taxonomy" id="240166"/>
    <lineage>
        <taxon>Bacteria</taxon>
        <taxon>Pseudomonadati</taxon>
        <taxon>Aquificota</taxon>
        <taxon>Aquificia</taxon>
        <taxon>Desulfurobacteriales</taxon>
        <taxon>Desulfurobacteriaceae</taxon>
        <taxon>Desulfurobacterium</taxon>
    </lineage>
</organism>
<dbReference type="Pfam" id="PF08780">
    <property type="entry name" value="NTase_sub_bind"/>
    <property type="match status" value="1"/>
</dbReference>
<name>A0ABY1NNW1_9BACT</name>
<proteinExistence type="predicted"/>
<dbReference type="RefSeq" id="WP_283400669.1">
    <property type="nucleotide sequence ID" value="NZ_FXUB01000003.1"/>
</dbReference>
<evidence type="ECO:0000313" key="2">
    <source>
        <dbReference type="Proteomes" id="UP001157911"/>
    </source>
</evidence>
<protein>
    <submittedName>
        <fullName evidence="1">Nucleotidyltransferase substrate binding protein, HI0074 family</fullName>
    </submittedName>
</protein>